<comment type="similarity">
    <text evidence="1">Belongs to the bacterial solute-binding protein 3 family.</text>
</comment>
<accession>A0A1M5AYH7</accession>
<sequence length="287" mass="31926">MRRIDTWSRGRWRTIVAGAFGLIASIAVADLPERESREHLRVCADANNLPFTNRQGEGFENRIAEMIAAELDVPLRYVHAPQVMGFIRNTLDARLCDLVMGVAAGYEFVQNTLPYYRSVYSLVVPKGSDLEATHLEAATLEGKQIGVIFETPPTVPLRRAGAHLQSYALQTDTRVRTPARDAVEDVAKGVTDGAVIWGPLAGYYAARQNPPLAVVPLVDDTSQARLIYAITMGVRHGEPQWRDWLNDFIRRRQADIDALLVDYHVPLLDEHGRLMSPAATSGEARRD</sequence>
<feature type="domain" description="Solute-binding protein family 3/N-terminal" evidence="3">
    <location>
        <begin position="39"/>
        <end position="262"/>
    </location>
</feature>
<evidence type="ECO:0000256" key="2">
    <source>
        <dbReference type="ARBA" id="ARBA00022729"/>
    </source>
</evidence>
<dbReference type="PANTHER" id="PTHR35936">
    <property type="entry name" value="MEMBRANE-BOUND LYTIC MUREIN TRANSGLYCOSYLASE F"/>
    <property type="match status" value="1"/>
</dbReference>
<dbReference type="PANTHER" id="PTHR35936:SF17">
    <property type="entry name" value="ARGININE-BINDING EXTRACELLULAR PROTEIN ARTP"/>
    <property type="match status" value="1"/>
</dbReference>
<evidence type="ECO:0000313" key="5">
    <source>
        <dbReference type="Proteomes" id="UP000184346"/>
    </source>
</evidence>
<dbReference type="Gene3D" id="3.40.190.10">
    <property type="entry name" value="Periplasmic binding protein-like II"/>
    <property type="match status" value="2"/>
</dbReference>
<protein>
    <submittedName>
        <fullName evidence="4">Quinoprotein dehydrogenase-associated probable ABC transporter substrate-binding protein</fullName>
    </submittedName>
</protein>
<dbReference type="EMBL" id="FQUJ01000010">
    <property type="protein sequence ID" value="SHF35288.1"/>
    <property type="molecule type" value="Genomic_DNA"/>
</dbReference>
<dbReference type="SMART" id="SM00062">
    <property type="entry name" value="PBPb"/>
    <property type="match status" value="1"/>
</dbReference>
<dbReference type="Proteomes" id="UP000184346">
    <property type="component" value="Unassembled WGS sequence"/>
</dbReference>
<dbReference type="Pfam" id="PF00497">
    <property type="entry name" value="SBP_bac_3"/>
    <property type="match status" value="1"/>
</dbReference>
<dbReference type="SUPFAM" id="SSF53850">
    <property type="entry name" value="Periplasmic binding protein-like II"/>
    <property type="match status" value="1"/>
</dbReference>
<dbReference type="AlphaFoldDB" id="A0A1M5AYH7"/>
<keyword evidence="5" id="KW-1185">Reference proteome</keyword>
<organism evidence="4 5">
    <name type="scientific">Modicisalibacter ilicicola DSM 19980</name>
    <dbReference type="NCBI Taxonomy" id="1121942"/>
    <lineage>
        <taxon>Bacteria</taxon>
        <taxon>Pseudomonadati</taxon>
        <taxon>Pseudomonadota</taxon>
        <taxon>Gammaproteobacteria</taxon>
        <taxon>Oceanospirillales</taxon>
        <taxon>Halomonadaceae</taxon>
        <taxon>Modicisalibacter</taxon>
    </lineage>
</organism>
<dbReference type="STRING" id="1121942.SAMN02745148_02394"/>
<evidence type="ECO:0000313" key="4">
    <source>
        <dbReference type="EMBL" id="SHF35288.1"/>
    </source>
</evidence>
<gene>
    <name evidence="4" type="ORF">SAMN02745148_02394</name>
</gene>
<reference evidence="4 5" key="1">
    <citation type="submission" date="2016-11" db="EMBL/GenBank/DDBJ databases">
        <authorList>
            <person name="Jaros S."/>
            <person name="Januszkiewicz K."/>
            <person name="Wedrychowicz H."/>
        </authorList>
    </citation>
    <scope>NUCLEOTIDE SEQUENCE [LARGE SCALE GENOMIC DNA]</scope>
    <source>
        <strain evidence="4 5">DSM 19980</strain>
    </source>
</reference>
<evidence type="ECO:0000259" key="3">
    <source>
        <dbReference type="SMART" id="SM00062"/>
    </source>
</evidence>
<evidence type="ECO:0000256" key="1">
    <source>
        <dbReference type="ARBA" id="ARBA00010333"/>
    </source>
</evidence>
<keyword evidence="2" id="KW-0732">Signal</keyword>
<dbReference type="InterPro" id="IPR022448">
    <property type="entry name" value="Quinoprotein_dehydrogenase"/>
</dbReference>
<proteinExistence type="inferred from homology"/>
<dbReference type="NCBIfam" id="TIGR03871">
    <property type="entry name" value="ABC_peri_MoxJ_2"/>
    <property type="match status" value="1"/>
</dbReference>
<dbReference type="InterPro" id="IPR001638">
    <property type="entry name" value="Solute-binding_3/MltF_N"/>
</dbReference>
<dbReference type="RefSeq" id="WP_072823127.1">
    <property type="nucleotide sequence ID" value="NZ_FQUJ01000010.1"/>
</dbReference>
<name>A0A1M5AYH7_9GAMM</name>